<name>A0ABP0Z0T2_9ROSI</name>
<sequence length="68" mass="7656">MLLLKLLGGQEYQMKFCRCCCVRGLLYGKALNSVNLGLQKNFSLYVFKVLIAKRVIKVASVLTCNELV</sequence>
<proteinExistence type="predicted"/>
<keyword evidence="2" id="KW-1185">Reference proteome</keyword>
<protein>
    <submittedName>
        <fullName evidence="1">Uncharacterized protein</fullName>
    </submittedName>
</protein>
<accession>A0ABP0Z0T2</accession>
<organism evidence="1 2">
    <name type="scientific">Citrullus colocynthis</name>
    <name type="common">colocynth</name>
    <dbReference type="NCBI Taxonomy" id="252529"/>
    <lineage>
        <taxon>Eukaryota</taxon>
        <taxon>Viridiplantae</taxon>
        <taxon>Streptophyta</taxon>
        <taxon>Embryophyta</taxon>
        <taxon>Tracheophyta</taxon>
        <taxon>Spermatophyta</taxon>
        <taxon>Magnoliopsida</taxon>
        <taxon>eudicotyledons</taxon>
        <taxon>Gunneridae</taxon>
        <taxon>Pentapetalae</taxon>
        <taxon>rosids</taxon>
        <taxon>fabids</taxon>
        <taxon>Cucurbitales</taxon>
        <taxon>Cucurbitaceae</taxon>
        <taxon>Benincaseae</taxon>
        <taxon>Citrullus</taxon>
    </lineage>
</organism>
<dbReference type="Proteomes" id="UP001642487">
    <property type="component" value="Chromosome 7"/>
</dbReference>
<gene>
    <name evidence="1" type="ORF">CITCOLO1_LOCUS18714</name>
</gene>
<reference evidence="1 2" key="1">
    <citation type="submission" date="2024-03" db="EMBL/GenBank/DDBJ databases">
        <authorList>
            <person name="Gkanogiannis A."/>
            <person name="Becerra Lopez-Lavalle L."/>
        </authorList>
    </citation>
    <scope>NUCLEOTIDE SEQUENCE [LARGE SCALE GENOMIC DNA]</scope>
</reference>
<evidence type="ECO:0000313" key="1">
    <source>
        <dbReference type="EMBL" id="CAK9326372.1"/>
    </source>
</evidence>
<dbReference type="EMBL" id="OZ021741">
    <property type="protein sequence ID" value="CAK9326372.1"/>
    <property type="molecule type" value="Genomic_DNA"/>
</dbReference>
<evidence type="ECO:0000313" key="2">
    <source>
        <dbReference type="Proteomes" id="UP001642487"/>
    </source>
</evidence>